<feature type="domain" description="Pectate lyase" evidence="15">
    <location>
        <begin position="425"/>
        <end position="635"/>
    </location>
</feature>
<dbReference type="EMBL" id="SWKU01000004">
    <property type="protein sequence ID" value="KAF3007635.1"/>
    <property type="molecule type" value="Genomic_DNA"/>
</dbReference>
<keyword evidence="11" id="KW-0456">Lyase</keyword>
<dbReference type="AlphaFoldDB" id="A0A9P4TKC6"/>
<name>A0A9P4TKC6_CURKU</name>
<sequence>MSPTPSIAPSAPIKVLVTGFGAFLDVKTNPSWEIARRLPPSFEDMHGEPIQLIVPNDPMPAAYHEIRDEVTALIDTHAPDLVIHMGLDVDSRGTFKVERSAQREGYHEFPDIRRKVFTRAENKAAFVKSPVSLSSTLDLDAAENVWRSGCASITLATSNDPHQHAKKTKRPEKQNVIVQLSDDNILAAAAIAGSALANFDIRTGLTEWYFTDAAESTSIANAMSKAMDSYQAAIQTQSDVKSARGAWYTYIRTRDGIPEVATQTGSVFTTYTTLPAWYTAMPADALKVFESVRKEEDKIWSSVVPKAARTSGSQEERPFTTFAMKFTILTLGSALSVHAAVIGERAGNAVVGKPEGFAAGTTGGGSAACAAPSDVTQLKQWLSDSTPRCIVIDKEYNFKTTEGSVTENGCRPASNKCPGNGGQDAINGASWCTNGNAGAGSKTISVTYDKAGIAGINMGSNKSVIGVGSKGVIRGKGLRIANGAKNVIIQNIHITDLNPQYIWGGDAITVAGSDQVWIDHCKFSMIGRQMVVLGETASNRVTISNNEFDGQTSYSATCDGHHYWTLYATGSNDQITLKGNYIHHTSGRSPKIGGNTAMHAVNNLWENNTGHAFDNGASGGKVLAEGNVFSNVKTTMLENKGKVFASPSSANAQCTAAIGHTCAVNTYSSSPALTGTDTSILSTFKSSTVTVAAADASTIKAKAGVGKI</sequence>
<dbReference type="Gene3D" id="3.40.630.20">
    <property type="entry name" value="Peptidase C15, pyroglutamyl peptidase I-like"/>
    <property type="match status" value="1"/>
</dbReference>
<dbReference type="InterPro" id="IPR036440">
    <property type="entry name" value="Peptidase_C15-like_sf"/>
</dbReference>
<proteinExistence type="inferred from homology"/>
<dbReference type="GO" id="GO:0000272">
    <property type="term" value="P:polysaccharide catabolic process"/>
    <property type="evidence" value="ECO:0007669"/>
    <property type="project" value="UniProtKB-KW"/>
</dbReference>
<dbReference type="InterPro" id="IPR011050">
    <property type="entry name" value="Pectin_lyase_fold/virulence"/>
</dbReference>
<evidence type="ECO:0000256" key="13">
    <source>
        <dbReference type="ARBA" id="ARBA00037631"/>
    </source>
</evidence>
<accession>A0A9P4TKC6</accession>
<evidence type="ECO:0000256" key="3">
    <source>
        <dbReference type="ARBA" id="ARBA00010980"/>
    </source>
</evidence>
<evidence type="ECO:0000256" key="4">
    <source>
        <dbReference type="ARBA" id="ARBA00022525"/>
    </source>
</evidence>
<dbReference type="Gene3D" id="2.160.20.10">
    <property type="entry name" value="Single-stranded right-handed beta-helix, Pectin lyase-like"/>
    <property type="match status" value="1"/>
</dbReference>
<comment type="subcellular location">
    <subcellularLocation>
        <location evidence="1">Secreted</location>
    </subcellularLocation>
</comment>
<comment type="similarity">
    <text evidence="3">Belongs to the polysaccharide lyase 1 family.</text>
</comment>
<keyword evidence="6" id="KW-0732">Signal</keyword>
<dbReference type="GO" id="GO:0005576">
    <property type="term" value="C:extracellular region"/>
    <property type="evidence" value="ECO:0007669"/>
    <property type="project" value="UniProtKB-SubCell"/>
</dbReference>
<dbReference type="GO" id="GO:0030570">
    <property type="term" value="F:pectate lyase activity"/>
    <property type="evidence" value="ECO:0007669"/>
    <property type="project" value="InterPro"/>
</dbReference>
<gene>
    <name evidence="16" type="ORF">E8E13_008431</name>
</gene>
<dbReference type="OrthoDB" id="1637350at2759"/>
<comment type="similarity">
    <text evidence="2">Belongs to the peptidase C15 family.</text>
</comment>
<dbReference type="InterPro" id="IPR016125">
    <property type="entry name" value="Peptidase_C15-like"/>
</dbReference>
<keyword evidence="10" id="KW-0325">Glycoprotein</keyword>
<evidence type="ECO:0000256" key="1">
    <source>
        <dbReference type="ARBA" id="ARBA00004613"/>
    </source>
</evidence>
<dbReference type="InterPro" id="IPR045032">
    <property type="entry name" value="PEL"/>
</dbReference>
<dbReference type="InterPro" id="IPR002022">
    <property type="entry name" value="Pec_lyase"/>
</dbReference>
<organism evidence="16 17">
    <name type="scientific">Curvularia kusanoi</name>
    <name type="common">Cochliobolus kusanoi</name>
    <dbReference type="NCBI Taxonomy" id="90978"/>
    <lineage>
        <taxon>Eukaryota</taxon>
        <taxon>Fungi</taxon>
        <taxon>Dikarya</taxon>
        <taxon>Ascomycota</taxon>
        <taxon>Pezizomycotina</taxon>
        <taxon>Dothideomycetes</taxon>
        <taxon>Pleosporomycetidae</taxon>
        <taxon>Pleosporales</taxon>
        <taxon>Pleosporineae</taxon>
        <taxon>Pleosporaceae</taxon>
        <taxon>Curvularia</taxon>
    </lineage>
</organism>
<evidence type="ECO:0000259" key="15">
    <source>
        <dbReference type="SMART" id="SM00656"/>
    </source>
</evidence>
<evidence type="ECO:0000256" key="9">
    <source>
        <dbReference type="ARBA" id="ARBA00023157"/>
    </source>
</evidence>
<evidence type="ECO:0000256" key="10">
    <source>
        <dbReference type="ARBA" id="ARBA00023180"/>
    </source>
</evidence>
<dbReference type="SUPFAM" id="SSF53182">
    <property type="entry name" value="Pyrrolidone carboxyl peptidase (pyroglutamate aminopeptidase)"/>
    <property type="match status" value="1"/>
</dbReference>
<evidence type="ECO:0000256" key="5">
    <source>
        <dbReference type="ARBA" id="ARBA00022670"/>
    </source>
</evidence>
<evidence type="ECO:0000313" key="16">
    <source>
        <dbReference type="EMBL" id="KAF3007635.1"/>
    </source>
</evidence>
<evidence type="ECO:0000256" key="12">
    <source>
        <dbReference type="ARBA" id="ARBA00036818"/>
    </source>
</evidence>
<dbReference type="GO" id="GO:0047490">
    <property type="term" value="F:pectin lyase activity"/>
    <property type="evidence" value="ECO:0007669"/>
    <property type="project" value="UniProtKB-EC"/>
</dbReference>
<evidence type="ECO:0000256" key="11">
    <source>
        <dbReference type="ARBA" id="ARBA00023239"/>
    </source>
</evidence>
<evidence type="ECO:0000256" key="7">
    <source>
        <dbReference type="ARBA" id="ARBA00022801"/>
    </source>
</evidence>
<dbReference type="SMART" id="SM00656">
    <property type="entry name" value="Amb_all"/>
    <property type="match status" value="1"/>
</dbReference>
<evidence type="ECO:0000256" key="14">
    <source>
        <dbReference type="ARBA" id="ARBA00039082"/>
    </source>
</evidence>
<dbReference type="Pfam" id="PF01470">
    <property type="entry name" value="Peptidase_C15"/>
    <property type="match status" value="1"/>
</dbReference>
<keyword evidence="7" id="KW-0378">Hydrolase</keyword>
<keyword evidence="9" id="KW-1015">Disulfide bond</keyword>
<dbReference type="GO" id="GO:0006508">
    <property type="term" value="P:proteolysis"/>
    <property type="evidence" value="ECO:0007669"/>
    <property type="project" value="UniProtKB-KW"/>
</dbReference>
<dbReference type="EC" id="4.2.2.10" evidence="14"/>
<evidence type="ECO:0000313" key="17">
    <source>
        <dbReference type="Proteomes" id="UP000801428"/>
    </source>
</evidence>
<reference evidence="16" key="1">
    <citation type="submission" date="2019-04" db="EMBL/GenBank/DDBJ databases">
        <title>Sequencing of skin fungus with MAO and IRED activity.</title>
        <authorList>
            <person name="Marsaioli A.J."/>
            <person name="Bonatto J.M.C."/>
            <person name="Reis Junior O."/>
        </authorList>
    </citation>
    <scope>NUCLEOTIDE SEQUENCE</scope>
    <source>
        <strain evidence="16">30M1</strain>
    </source>
</reference>
<comment type="catalytic activity">
    <reaction evidence="12">
        <text>Eliminative cleavage of (1-&gt;4)-alpha-D-galacturonan methyl ester to give oligosaccharides with 4-deoxy-6-O-methyl-alpha-D-galact-4-enuronosyl groups at their non-reducing ends.</text>
        <dbReference type="EC" id="4.2.2.10"/>
    </reaction>
</comment>
<protein>
    <recommendedName>
        <fullName evidence="14">pectin lyase</fullName>
        <ecNumber evidence="14">4.2.2.10</ecNumber>
    </recommendedName>
</protein>
<dbReference type="Proteomes" id="UP000801428">
    <property type="component" value="Unassembled WGS sequence"/>
</dbReference>
<keyword evidence="17" id="KW-1185">Reference proteome</keyword>
<dbReference type="GO" id="GO:0008234">
    <property type="term" value="F:cysteine-type peptidase activity"/>
    <property type="evidence" value="ECO:0007669"/>
    <property type="project" value="UniProtKB-KW"/>
</dbReference>
<evidence type="ECO:0000256" key="6">
    <source>
        <dbReference type="ARBA" id="ARBA00022729"/>
    </source>
</evidence>
<dbReference type="PANTHER" id="PTHR31683">
    <property type="entry name" value="PECTATE LYASE 18-RELATED"/>
    <property type="match status" value="1"/>
</dbReference>
<dbReference type="PANTHER" id="PTHR31683:SF67">
    <property type="entry name" value="PECTIN LYASE F-RELATED"/>
    <property type="match status" value="1"/>
</dbReference>
<comment type="function">
    <text evidence="13">Pectinolytic enzymes consist of four classes of enzymes: pectin lyase, polygalacturonase, pectin methylesterase and rhamnogalacturonase. Among pectinolytic enzymes, pectin lyase is the most important in depolymerization of pectin, since it cleaves internal glycosidic bonds of highly methylated pectins.</text>
</comment>
<evidence type="ECO:0000256" key="2">
    <source>
        <dbReference type="ARBA" id="ARBA00006641"/>
    </source>
</evidence>
<dbReference type="SUPFAM" id="SSF51126">
    <property type="entry name" value="Pectin lyase-like"/>
    <property type="match status" value="1"/>
</dbReference>
<keyword evidence="8" id="KW-0788">Thiol protease</keyword>
<dbReference type="InterPro" id="IPR012334">
    <property type="entry name" value="Pectin_lyas_fold"/>
</dbReference>
<keyword evidence="4" id="KW-0964">Secreted</keyword>
<comment type="caution">
    <text evidence="16">The sequence shown here is derived from an EMBL/GenBank/DDBJ whole genome shotgun (WGS) entry which is preliminary data.</text>
</comment>
<evidence type="ECO:0000256" key="8">
    <source>
        <dbReference type="ARBA" id="ARBA00022807"/>
    </source>
</evidence>
<dbReference type="FunFam" id="2.160.20.10:FF:000003">
    <property type="entry name" value="Pectin lyase F"/>
    <property type="match status" value="1"/>
</dbReference>
<keyword evidence="5" id="KW-0645">Protease</keyword>